<sequence>MSTKIFAKYLVTAAVLLSLIILVMLGGCSAGDPAPEVATPKVTVLTVQPKSQVLTTELAGRTQAFMVAEIRPQVGGIVQQRLFVEGAEVKAGQALYQLDAAPYKAALAQAQASLTKARATLKSAQTTASRNAQLVKINAISQQTNEDSQATLLTAAADVKVEEAEVETARINLAYTRISSPLAGRIETSTVTPGALVVANQDTALTTVQQLDPIYVDVTQSTTELLGLKRDLASGVLQANSDGEARISLKLDDGSTYSHEGRLKFSGVSVNQSTGTVTLRAVFANPEHLLLPGMYVRGVLEQARDDKAILIPQQAVSRSASGVTSVLLVVDGKVEQRVLTVDRAVGNQWWVTAGLQAGDQVIVEGGQKVRVGAVVQTQAAVAGALAQEG</sequence>
<evidence type="ECO:0000259" key="7">
    <source>
        <dbReference type="Pfam" id="PF25944"/>
    </source>
</evidence>
<dbReference type="Pfam" id="PF25876">
    <property type="entry name" value="HH_MFP_RND"/>
    <property type="match status" value="1"/>
</dbReference>
<protein>
    <submittedName>
        <fullName evidence="9">Hemolysin D</fullName>
    </submittedName>
</protein>
<dbReference type="KEGG" id="ptv:AA957_28710"/>
<dbReference type="Gene3D" id="2.40.30.170">
    <property type="match status" value="1"/>
</dbReference>
<organism evidence="9 10">
    <name type="scientific">Pseudomonas trivialis</name>
    <dbReference type="NCBI Taxonomy" id="200450"/>
    <lineage>
        <taxon>Bacteria</taxon>
        <taxon>Pseudomonadati</taxon>
        <taxon>Pseudomonadota</taxon>
        <taxon>Gammaproteobacteria</taxon>
        <taxon>Pseudomonadales</taxon>
        <taxon>Pseudomonadaceae</taxon>
        <taxon>Pseudomonas</taxon>
    </lineage>
</organism>
<reference evidence="9 10" key="1">
    <citation type="journal article" date="2015" name="Genome Announc.">
        <title>Complete Genome Sequence of the Rhizobacterium Pseudomonas trivialis Strain IHBB745 with Multiple Plant Growth-Promoting Activities and Tolerance to Desiccation and Alkalinity.</title>
        <authorList>
            <person name="Gulati A."/>
            <person name="Swarnkar M.K."/>
            <person name="Vyas P."/>
            <person name="Rahi P."/>
            <person name="Thakur R."/>
            <person name="Thakur N."/>
            <person name="Singh A.K."/>
        </authorList>
    </citation>
    <scope>NUCLEOTIDE SEQUENCE [LARGE SCALE GENOMIC DNA]</scope>
    <source>
        <strain evidence="10">745</strain>
    </source>
</reference>
<dbReference type="GO" id="GO:0030313">
    <property type="term" value="C:cell envelope"/>
    <property type="evidence" value="ECO:0007669"/>
    <property type="project" value="UniProtKB-SubCell"/>
</dbReference>
<evidence type="ECO:0000313" key="10">
    <source>
        <dbReference type="Proteomes" id="UP000036608"/>
    </source>
</evidence>
<dbReference type="AlphaFoldDB" id="A0A0H5AZD6"/>
<evidence type="ECO:0000256" key="3">
    <source>
        <dbReference type="ARBA" id="ARBA00022448"/>
    </source>
</evidence>
<evidence type="ECO:0000256" key="4">
    <source>
        <dbReference type="ARBA" id="ARBA00023054"/>
    </source>
</evidence>
<feature type="domain" description="Multidrug resistance protein MdtA-like barrel-sandwich hybrid" evidence="6">
    <location>
        <begin position="67"/>
        <end position="209"/>
    </location>
</feature>
<name>A0A0H5AZD6_9PSED</name>
<dbReference type="Gene3D" id="2.40.50.100">
    <property type="match status" value="1"/>
</dbReference>
<evidence type="ECO:0000259" key="6">
    <source>
        <dbReference type="Pfam" id="PF25917"/>
    </source>
</evidence>
<dbReference type="InterPro" id="IPR058627">
    <property type="entry name" value="MdtA-like_C"/>
</dbReference>
<comment type="similarity">
    <text evidence="2">Belongs to the membrane fusion protein (MFP) (TC 8.A.1) family.</text>
</comment>
<dbReference type="GO" id="GO:0022857">
    <property type="term" value="F:transmembrane transporter activity"/>
    <property type="evidence" value="ECO:0007669"/>
    <property type="project" value="InterPro"/>
</dbReference>
<accession>A0A0H5AZD6</accession>
<gene>
    <name evidence="9" type="ORF">AA957_28710</name>
</gene>
<reference evidence="10" key="2">
    <citation type="submission" date="2015-05" db="EMBL/GenBank/DDBJ databases">
        <authorList>
            <person name="Swarnkar M.K."/>
            <person name="Vyas P."/>
            <person name="Rahi P."/>
            <person name="Thakur R."/>
            <person name="Thakur N."/>
            <person name="Singh A.K."/>
            <person name="Gulati A."/>
        </authorList>
    </citation>
    <scope>NUCLEOTIDE SEQUENCE [LARGE SCALE GENOMIC DNA]</scope>
    <source>
        <strain evidence="10">745</strain>
    </source>
</reference>
<dbReference type="InterPro" id="IPR058626">
    <property type="entry name" value="MdtA-like_b-barrel"/>
</dbReference>
<feature type="domain" description="Multidrug resistance protein MdtA-like C-terminal permuted SH3" evidence="8">
    <location>
        <begin position="308"/>
        <end position="368"/>
    </location>
</feature>
<dbReference type="InterPro" id="IPR058625">
    <property type="entry name" value="MdtA-like_BSH"/>
</dbReference>
<dbReference type="GO" id="GO:0046677">
    <property type="term" value="P:response to antibiotic"/>
    <property type="evidence" value="ECO:0007669"/>
    <property type="project" value="TreeGrafter"/>
</dbReference>
<dbReference type="InterPro" id="IPR006143">
    <property type="entry name" value="RND_pump_MFP"/>
</dbReference>
<dbReference type="Pfam" id="PF25944">
    <property type="entry name" value="Beta-barrel_RND"/>
    <property type="match status" value="1"/>
</dbReference>
<keyword evidence="4" id="KW-0175">Coiled coil</keyword>
<dbReference type="NCBIfam" id="TIGR01730">
    <property type="entry name" value="RND_mfp"/>
    <property type="match status" value="1"/>
</dbReference>
<dbReference type="OrthoDB" id="9816569at2"/>
<evidence type="ECO:0000256" key="1">
    <source>
        <dbReference type="ARBA" id="ARBA00004519"/>
    </source>
</evidence>
<evidence type="ECO:0000313" key="9">
    <source>
        <dbReference type="EMBL" id="AKS09927.1"/>
    </source>
</evidence>
<dbReference type="Pfam" id="PF25917">
    <property type="entry name" value="BSH_RND"/>
    <property type="match status" value="1"/>
</dbReference>
<dbReference type="PATRIC" id="fig|200450.3.peg.5904"/>
<dbReference type="Gene3D" id="2.40.420.20">
    <property type="match status" value="1"/>
</dbReference>
<feature type="domain" description="Multidrug resistance protein MdtA-like alpha-helical hairpin" evidence="5">
    <location>
        <begin position="107"/>
        <end position="176"/>
    </location>
</feature>
<dbReference type="PANTHER" id="PTHR30158">
    <property type="entry name" value="ACRA/E-RELATED COMPONENT OF DRUG EFFLUX TRANSPORTER"/>
    <property type="match status" value="1"/>
</dbReference>
<dbReference type="InterPro" id="IPR058624">
    <property type="entry name" value="MdtA-like_HH"/>
</dbReference>
<evidence type="ECO:0000259" key="5">
    <source>
        <dbReference type="Pfam" id="PF25876"/>
    </source>
</evidence>
<feature type="domain" description="Multidrug resistance protein MdtA-like beta-barrel" evidence="7">
    <location>
        <begin position="213"/>
        <end position="298"/>
    </location>
</feature>
<dbReference type="GO" id="GO:0005886">
    <property type="term" value="C:plasma membrane"/>
    <property type="evidence" value="ECO:0007669"/>
    <property type="project" value="TreeGrafter"/>
</dbReference>
<dbReference type="PANTHER" id="PTHR30158:SF3">
    <property type="entry name" value="MULTIDRUG EFFLUX PUMP SUBUNIT ACRA-RELATED"/>
    <property type="match status" value="1"/>
</dbReference>
<dbReference type="EMBL" id="CP011507">
    <property type="protein sequence ID" value="AKS09927.1"/>
    <property type="molecule type" value="Genomic_DNA"/>
</dbReference>
<proteinExistence type="inferred from homology"/>
<keyword evidence="3" id="KW-0813">Transport</keyword>
<dbReference type="Pfam" id="PF25967">
    <property type="entry name" value="RND-MFP_C"/>
    <property type="match status" value="1"/>
</dbReference>
<dbReference type="Gene3D" id="1.10.287.470">
    <property type="entry name" value="Helix hairpin bin"/>
    <property type="match status" value="1"/>
</dbReference>
<dbReference type="Proteomes" id="UP000036608">
    <property type="component" value="Chromosome"/>
</dbReference>
<dbReference type="RefSeq" id="WP_049713210.1">
    <property type="nucleotide sequence ID" value="NZ_CP011507.1"/>
</dbReference>
<evidence type="ECO:0000256" key="2">
    <source>
        <dbReference type="ARBA" id="ARBA00009477"/>
    </source>
</evidence>
<dbReference type="SUPFAM" id="SSF111369">
    <property type="entry name" value="HlyD-like secretion proteins"/>
    <property type="match status" value="1"/>
</dbReference>
<dbReference type="PROSITE" id="PS51257">
    <property type="entry name" value="PROKAR_LIPOPROTEIN"/>
    <property type="match status" value="1"/>
</dbReference>
<comment type="subcellular location">
    <subcellularLocation>
        <location evidence="1">Cell inner membrane</location>
        <topology evidence="1">Lipid-anchor</topology>
    </subcellularLocation>
</comment>
<evidence type="ECO:0000259" key="8">
    <source>
        <dbReference type="Pfam" id="PF25967"/>
    </source>
</evidence>